<evidence type="ECO:0000313" key="2">
    <source>
        <dbReference type="Proteomes" id="UP000789920"/>
    </source>
</evidence>
<organism evidence="1 2">
    <name type="scientific">Racocetra persica</name>
    <dbReference type="NCBI Taxonomy" id="160502"/>
    <lineage>
        <taxon>Eukaryota</taxon>
        <taxon>Fungi</taxon>
        <taxon>Fungi incertae sedis</taxon>
        <taxon>Mucoromycota</taxon>
        <taxon>Glomeromycotina</taxon>
        <taxon>Glomeromycetes</taxon>
        <taxon>Diversisporales</taxon>
        <taxon>Gigasporaceae</taxon>
        <taxon>Racocetra</taxon>
    </lineage>
</organism>
<comment type="caution">
    <text evidence="1">The sequence shown here is derived from an EMBL/GenBank/DDBJ whole genome shotgun (WGS) entry which is preliminary data.</text>
</comment>
<gene>
    <name evidence="1" type="ORF">RPERSI_LOCUS8452</name>
</gene>
<keyword evidence="2" id="KW-1185">Reference proteome</keyword>
<reference evidence="1" key="1">
    <citation type="submission" date="2021-06" db="EMBL/GenBank/DDBJ databases">
        <authorList>
            <person name="Kallberg Y."/>
            <person name="Tangrot J."/>
            <person name="Rosling A."/>
        </authorList>
    </citation>
    <scope>NUCLEOTIDE SEQUENCE</scope>
    <source>
        <strain evidence="1">MA461A</strain>
    </source>
</reference>
<name>A0ACA9NM29_9GLOM</name>
<proteinExistence type="predicted"/>
<evidence type="ECO:0000313" key="1">
    <source>
        <dbReference type="EMBL" id="CAG8665520.1"/>
    </source>
</evidence>
<protein>
    <submittedName>
        <fullName evidence="1">21335_t:CDS:1</fullName>
    </submittedName>
</protein>
<feature type="non-terminal residue" evidence="1">
    <location>
        <position position="1"/>
    </location>
</feature>
<dbReference type="EMBL" id="CAJVQC010015291">
    <property type="protein sequence ID" value="CAG8665520.1"/>
    <property type="molecule type" value="Genomic_DNA"/>
</dbReference>
<sequence>NNQLKETLVRMFKDILSEVKEEKITDTYFRAANKKEYHAQVYDNKLKQLTREPSKG</sequence>
<accession>A0ACA9NM29</accession>
<dbReference type="Proteomes" id="UP000789920">
    <property type="component" value="Unassembled WGS sequence"/>
</dbReference>